<dbReference type="AlphaFoldDB" id="A0A9D1J2W9"/>
<evidence type="ECO:0000313" key="1">
    <source>
        <dbReference type="EMBL" id="HIR59091.1"/>
    </source>
</evidence>
<proteinExistence type="predicted"/>
<reference evidence="1" key="2">
    <citation type="journal article" date="2021" name="PeerJ">
        <title>Extensive microbial diversity within the chicken gut microbiome revealed by metagenomics and culture.</title>
        <authorList>
            <person name="Gilroy R."/>
            <person name="Ravi A."/>
            <person name="Getino M."/>
            <person name="Pursley I."/>
            <person name="Horton D.L."/>
            <person name="Alikhan N.F."/>
            <person name="Baker D."/>
            <person name="Gharbi K."/>
            <person name="Hall N."/>
            <person name="Watson M."/>
            <person name="Adriaenssens E.M."/>
            <person name="Foster-Nyarko E."/>
            <person name="Jarju S."/>
            <person name="Secka A."/>
            <person name="Antonio M."/>
            <person name="Oren A."/>
            <person name="Chaudhuri R.R."/>
            <person name="La Ragione R."/>
            <person name="Hildebrand F."/>
            <person name="Pallen M.J."/>
        </authorList>
    </citation>
    <scope>NUCLEOTIDE SEQUENCE</scope>
    <source>
        <strain evidence="1">CHK184-20233</strain>
    </source>
</reference>
<organism evidence="1 2">
    <name type="scientific">Candidatus Onthousia excrementipullorum</name>
    <dbReference type="NCBI Taxonomy" id="2840884"/>
    <lineage>
        <taxon>Bacteria</taxon>
        <taxon>Bacillati</taxon>
        <taxon>Bacillota</taxon>
        <taxon>Bacilli</taxon>
        <taxon>Candidatus Onthousia</taxon>
    </lineage>
</organism>
<comment type="caution">
    <text evidence="1">The sequence shown here is derived from an EMBL/GenBank/DDBJ whole genome shotgun (WGS) entry which is preliminary data.</text>
</comment>
<dbReference type="Proteomes" id="UP000824232">
    <property type="component" value="Unassembled WGS sequence"/>
</dbReference>
<sequence length="248" mass="29049">MFNSNDSKPTELQLLKSDLIFPEIKILLDSEDVYNNLINNKTMQDSESPDIIITKDNKCIGLEVFEFSSYLDKKNVGDTVRLQESKIKKVALEKHQMKGSNYFFEHVTTNNSLDNYEKNFIKIFEKHYSKVGDYLLNMQKFMATNKCKKSCKQIYFLIKDVSNGGNTINNNGKTISFYPLMSKKIIEYLINKQNVKALIFEYKNVYNVPCFLFFKNTQKNLKEIKAKNKIYFGIQLNNNDFNKIISFF</sequence>
<gene>
    <name evidence="1" type="ORF">IAB38_03480</name>
</gene>
<dbReference type="EMBL" id="DVHC01000035">
    <property type="protein sequence ID" value="HIR59091.1"/>
    <property type="molecule type" value="Genomic_DNA"/>
</dbReference>
<evidence type="ECO:0000313" key="2">
    <source>
        <dbReference type="Proteomes" id="UP000824232"/>
    </source>
</evidence>
<name>A0A9D1J2W9_9FIRM</name>
<accession>A0A9D1J2W9</accession>
<reference evidence="1" key="1">
    <citation type="submission" date="2020-10" db="EMBL/GenBank/DDBJ databases">
        <authorList>
            <person name="Gilroy R."/>
        </authorList>
    </citation>
    <scope>NUCLEOTIDE SEQUENCE</scope>
    <source>
        <strain evidence="1">CHK184-20233</strain>
    </source>
</reference>
<protein>
    <submittedName>
        <fullName evidence="1">Uncharacterized protein</fullName>
    </submittedName>
</protein>